<dbReference type="InterPro" id="IPR024689">
    <property type="entry name" value="Proteasome_bsu_C"/>
</dbReference>
<accession>A0A6A5B843</accession>
<evidence type="ECO:0000256" key="5">
    <source>
        <dbReference type="ARBA" id="ARBA00022801"/>
    </source>
</evidence>
<name>A0A6A5B843_NAEFO</name>
<keyword evidence="5" id="KW-0378">Hydrolase</keyword>
<dbReference type="PANTHER" id="PTHR32194:SF4">
    <property type="entry name" value="PROTEASOME SUBUNIT BETA TYPE-7"/>
    <property type="match status" value="1"/>
</dbReference>
<dbReference type="Proteomes" id="UP000444721">
    <property type="component" value="Unassembled WGS sequence"/>
</dbReference>
<dbReference type="RefSeq" id="XP_044558320.1">
    <property type="nucleotide sequence ID" value="XM_044712152.1"/>
</dbReference>
<dbReference type="OMA" id="GTQVDLC"/>
<keyword evidence="12" id="KW-1185">Reference proteome</keyword>
<dbReference type="Pfam" id="PF12465">
    <property type="entry name" value="Pr_beta_C"/>
    <property type="match status" value="1"/>
</dbReference>
<dbReference type="InterPro" id="IPR016050">
    <property type="entry name" value="Proteasome_bsu_CS"/>
</dbReference>
<evidence type="ECO:0000256" key="1">
    <source>
        <dbReference type="ARBA" id="ARBA00001198"/>
    </source>
</evidence>
<proteinExistence type="inferred from homology"/>
<comment type="similarity">
    <text evidence="9">Belongs to the peptidase T1B family.</text>
</comment>
<dbReference type="PROSITE" id="PS51476">
    <property type="entry name" value="PROTEASOME_BETA_2"/>
    <property type="match status" value="1"/>
</dbReference>
<dbReference type="VEuPathDB" id="AmoebaDB:NfTy_090590"/>
<evidence type="ECO:0000313" key="11">
    <source>
        <dbReference type="EMBL" id="KAF0973607.1"/>
    </source>
</evidence>
<comment type="caution">
    <text evidence="11">The sequence shown here is derived from an EMBL/GenBank/DDBJ whole genome shotgun (WGS) entry which is preliminary data.</text>
</comment>
<evidence type="ECO:0000256" key="6">
    <source>
        <dbReference type="ARBA" id="ARBA00022942"/>
    </source>
</evidence>
<dbReference type="OrthoDB" id="429533at2759"/>
<dbReference type="EMBL" id="VFQX01000060">
    <property type="protein sequence ID" value="KAF0973607.1"/>
    <property type="molecule type" value="Genomic_DNA"/>
</dbReference>
<dbReference type="AlphaFoldDB" id="A0A6A5B843"/>
<gene>
    <name evidence="11" type="ORF">FDP41_008311</name>
</gene>
<reference evidence="11 12" key="1">
    <citation type="journal article" date="2019" name="Sci. Rep.">
        <title>Nanopore sequencing improves the draft genome of the human pathogenic amoeba Naegleria fowleri.</title>
        <authorList>
            <person name="Liechti N."/>
            <person name="Schurch N."/>
            <person name="Bruggmann R."/>
            <person name="Wittwer M."/>
        </authorList>
    </citation>
    <scope>NUCLEOTIDE SEQUENCE [LARGE SCALE GENOMIC DNA]</scope>
    <source>
        <strain evidence="11 12">ATCC 30894</strain>
    </source>
</reference>
<comment type="subcellular location">
    <subcellularLocation>
        <location evidence="9">Cytoplasm</location>
    </subcellularLocation>
    <subcellularLocation>
        <location evidence="9">Nucleus</location>
    </subcellularLocation>
</comment>
<dbReference type="Pfam" id="PF00227">
    <property type="entry name" value="Proteasome"/>
    <property type="match status" value="1"/>
</dbReference>
<organism evidence="11 12">
    <name type="scientific">Naegleria fowleri</name>
    <name type="common">Brain eating amoeba</name>
    <dbReference type="NCBI Taxonomy" id="5763"/>
    <lineage>
        <taxon>Eukaryota</taxon>
        <taxon>Discoba</taxon>
        <taxon>Heterolobosea</taxon>
        <taxon>Tetramitia</taxon>
        <taxon>Eutetramitia</taxon>
        <taxon>Vahlkampfiidae</taxon>
        <taxon>Naegleria</taxon>
    </lineage>
</organism>
<dbReference type="GO" id="GO:0005839">
    <property type="term" value="C:proteasome core complex"/>
    <property type="evidence" value="ECO:0007669"/>
    <property type="project" value="InterPro"/>
</dbReference>
<evidence type="ECO:0000256" key="8">
    <source>
        <dbReference type="PIRSR" id="PIRSR600243-1"/>
    </source>
</evidence>
<comment type="catalytic activity">
    <reaction evidence="1">
        <text>Cleavage of peptide bonds with very broad specificity.</text>
        <dbReference type="EC" id="3.4.25.1"/>
    </reaction>
</comment>
<dbReference type="FunFam" id="3.60.20.10:FF:000005">
    <property type="entry name" value="Proteasome subunit beta type-2"/>
    <property type="match status" value="1"/>
</dbReference>
<dbReference type="VEuPathDB" id="AmoebaDB:FDP41_008311"/>
<dbReference type="SUPFAM" id="SSF56235">
    <property type="entry name" value="N-terminal nucleophile aminohydrolases (Ntn hydrolases)"/>
    <property type="match status" value="1"/>
</dbReference>
<sequence>MSSSSQGVIGGFDFGNVARNIYLQNNLNVQPPKTLKTGTTICGVVFKDGVVLGADTRATNGPIVADKNCEKIHYIAPNIYCCGAGTAADTENTTALISSKLQLHRYATGKQSRVDTAMTMFKRMLWRYQGYISAALVLGGVDVNGPALYTIYPHGSTDKLPFVTMGSGSLAAMSVFESEYKDDMTEEEAKAIVHKAISAGIYNDLGSGSNVDLCVINKDGVANYIRGYDVPSGRKYRREYVIPRGTTAVLNEKVLQLKSKLIVEEESTKDVMQTTE</sequence>
<protein>
    <recommendedName>
        <fullName evidence="9">Proteasome subunit beta</fullName>
    </recommendedName>
</protein>
<dbReference type="PRINTS" id="PR00141">
    <property type="entry name" value="PROTEASOME"/>
</dbReference>
<dbReference type="GO" id="GO:0051603">
    <property type="term" value="P:proteolysis involved in protein catabolic process"/>
    <property type="evidence" value="ECO:0007669"/>
    <property type="project" value="InterPro"/>
</dbReference>
<evidence type="ECO:0000256" key="3">
    <source>
        <dbReference type="ARBA" id="ARBA00022670"/>
    </source>
</evidence>
<dbReference type="InterPro" id="IPR000243">
    <property type="entry name" value="Pept_T1A_subB"/>
</dbReference>
<dbReference type="CDD" id="cd03763">
    <property type="entry name" value="proteasome_beta_type_7"/>
    <property type="match status" value="1"/>
</dbReference>
<keyword evidence="2 9" id="KW-0963">Cytoplasm</keyword>
<dbReference type="PANTHER" id="PTHR32194">
    <property type="entry name" value="METALLOPROTEASE TLDD"/>
    <property type="match status" value="1"/>
</dbReference>
<evidence type="ECO:0000256" key="2">
    <source>
        <dbReference type="ARBA" id="ARBA00022490"/>
    </source>
</evidence>
<dbReference type="GO" id="GO:0005737">
    <property type="term" value="C:cytoplasm"/>
    <property type="evidence" value="ECO:0007669"/>
    <property type="project" value="UniProtKB-SubCell"/>
</dbReference>
<dbReference type="InterPro" id="IPR001353">
    <property type="entry name" value="Proteasome_sua/b"/>
</dbReference>
<feature type="active site" description="Nucleophile" evidence="8">
    <location>
        <position position="39"/>
    </location>
</feature>
<dbReference type="PROSITE" id="PS00854">
    <property type="entry name" value="PROTEASOME_BETA_1"/>
    <property type="match status" value="1"/>
</dbReference>
<keyword evidence="3" id="KW-0645">Protease</keyword>
<dbReference type="GO" id="GO:0005634">
    <property type="term" value="C:nucleus"/>
    <property type="evidence" value="ECO:0007669"/>
    <property type="project" value="UniProtKB-SubCell"/>
</dbReference>
<keyword evidence="4" id="KW-0888">Threonine protease</keyword>
<comment type="subunit">
    <text evidence="9">Component of the proteasome complex.</text>
</comment>
<comment type="function">
    <text evidence="9">Component of the proteasome, a multicatalytic proteinase complex which is characterized by its ability to cleave peptides with Arg, Phe, Tyr, Leu, and Glu adjacent to the leaving group at neutral or slightly basic pH. The proteasome has an ATP-dependent proteolytic activity.</text>
</comment>
<dbReference type="Gene3D" id="3.60.20.10">
    <property type="entry name" value="Glutamine Phosphoribosylpyrophosphate, subunit 1, domain 1"/>
    <property type="match status" value="1"/>
</dbReference>
<dbReference type="GO" id="GO:0004298">
    <property type="term" value="F:threonine-type endopeptidase activity"/>
    <property type="evidence" value="ECO:0007669"/>
    <property type="project" value="UniProtKB-KW"/>
</dbReference>
<keyword evidence="6 9" id="KW-0647">Proteasome</keyword>
<evidence type="ECO:0000313" key="12">
    <source>
        <dbReference type="Proteomes" id="UP000444721"/>
    </source>
</evidence>
<evidence type="ECO:0000256" key="4">
    <source>
        <dbReference type="ARBA" id="ARBA00022698"/>
    </source>
</evidence>
<keyword evidence="7 9" id="KW-0539">Nucleus</keyword>
<dbReference type="InterPro" id="IPR029055">
    <property type="entry name" value="Ntn_hydrolases_N"/>
</dbReference>
<evidence type="ECO:0000256" key="7">
    <source>
        <dbReference type="ARBA" id="ARBA00023242"/>
    </source>
</evidence>
<dbReference type="VEuPathDB" id="AmoebaDB:NF0002210"/>
<feature type="domain" description="Proteasome beta subunit C-terminal" evidence="10">
    <location>
        <begin position="238"/>
        <end position="266"/>
    </location>
</feature>
<evidence type="ECO:0000256" key="9">
    <source>
        <dbReference type="RuleBase" id="RU004203"/>
    </source>
</evidence>
<evidence type="ECO:0000259" key="10">
    <source>
        <dbReference type="Pfam" id="PF12465"/>
    </source>
</evidence>
<dbReference type="GeneID" id="68115529"/>
<dbReference type="InterPro" id="IPR023333">
    <property type="entry name" value="Proteasome_suB-type"/>
</dbReference>